<feature type="compositionally biased region" description="Polar residues" evidence="1">
    <location>
        <begin position="34"/>
        <end position="45"/>
    </location>
</feature>
<accession>A0A0F7LAB5</accession>
<evidence type="ECO:0000313" key="2">
    <source>
        <dbReference type="EMBL" id="AKH48021.1"/>
    </source>
</evidence>
<evidence type="ECO:0000256" key="1">
    <source>
        <dbReference type="SAM" id="MobiDB-lite"/>
    </source>
</evidence>
<dbReference type="EMBL" id="KR029601">
    <property type="protein sequence ID" value="AKH48021.1"/>
    <property type="molecule type" value="Genomic_DNA"/>
</dbReference>
<sequence>MRTVASAPWHQARRGPRSGRGSGLSCRPCPGASATVQGQRTSPSPARTMRCGARARGPPSLRLGAVLAPIRAYL</sequence>
<reference evidence="2" key="1">
    <citation type="journal article" date="2015" name="Front. Microbiol.">
        <title>Combining genomic sequencing methods to explore viral diversity and reveal potential virus-host interactions.</title>
        <authorList>
            <person name="Chow C.E."/>
            <person name="Winget D.M."/>
            <person name="White R.A.III."/>
            <person name="Hallam S.J."/>
            <person name="Suttle C.A."/>
        </authorList>
    </citation>
    <scope>NUCLEOTIDE SEQUENCE</scope>
    <source>
        <strain evidence="2">Oxic1_6</strain>
    </source>
</reference>
<name>A0A0F7LAB5_9VIRU</name>
<feature type="region of interest" description="Disordered" evidence="1">
    <location>
        <begin position="1"/>
        <end position="57"/>
    </location>
</feature>
<reference evidence="2" key="2">
    <citation type="submission" date="2015-03" db="EMBL/GenBank/DDBJ databases">
        <authorList>
            <person name="Chow C.-E.T."/>
            <person name="Winget D.M."/>
            <person name="White R.A.III."/>
            <person name="Hallam S.J."/>
            <person name="Suttle C.A."/>
        </authorList>
    </citation>
    <scope>NUCLEOTIDE SEQUENCE</scope>
    <source>
        <strain evidence="2">Oxic1_6</strain>
    </source>
</reference>
<protein>
    <submittedName>
        <fullName evidence="2">Uncharacterized protein</fullName>
    </submittedName>
</protein>
<proteinExistence type="predicted"/>
<organism evidence="2">
    <name type="scientific">uncultured marine virus</name>
    <dbReference type="NCBI Taxonomy" id="186617"/>
    <lineage>
        <taxon>Viruses</taxon>
        <taxon>environmental samples</taxon>
    </lineage>
</organism>